<organism evidence="2 3">
    <name type="scientific">Dendrothele bispora (strain CBS 962.96)</name>
    <dbReference type="NCBI Taxonomy" id="1314807"/>
    <lineage>
        <taxon>Eukaryota</taxon>
        <taxon>Fungi</taxon>
        <taxon>Dikarya</taxon>
        <taxon>Basidiomycota</taxon>
        <taxon>Agaricomycotina</taxon>
        <taxon>Agaricomycetes</taxon>
        <taxon>Agaricomycetidae</taxon>
        <taxon>Agaricales</taxon>
        <taxon>Agaricales incertae sedis</taxon>
        <taxon>Dendrothele</taxon>
    </lineage>
</organism>
<dbReference type="Pfam" id="PF00270">
    <property type="entry name" value="DEAD"/>
    <property type="match status" value="1"/>
</dbReference>
<dbReference type="SUPFAM" id="SSF52540">
    <property type="entry name" value="P-loop containing nucleoside triphosphate hydrolases"/>
    <property type="match status" value="1"/>
</dbReference>
<feature type="non-terminal residue" evidence="2">
    <location>
        <position position="81"/>
    </location>
</feature>
<dbReference type="EMBL" id="ML179316">
    <property type="protein sequence ID" value="THU91092.1"/>
    <property type="molecule type" value="Genomic_DNA"/>
</dbReference>
<dbReference type="Proteomes" id="UP000297245">
    <property type="component" value="Unassembled WGS sequence"/>
</dbReference>
<feature type="non-terminal residue" evidence="2">
    <location>
        <position position="1"/>
    </location>
</feature>
<dbReference type="Gene3D" id="3.40.50.300">
    <property type="entry name" value="P-loop containing nucleotide triphosphate hydrolases"/>
    <property type="match status" value="1"/>
</dbReference>
<evidence type="ECO:0000259" key="1">
    <source>
        <dbReference type="Pfam" id="PF00270"/>
    </source>
</evidence>
<gene>
    <name evidence="2" type="ORF">K435DRAFT_560600</name>
</gene>
<name>A0A4S8LNY8_DENBC</name>
<evidence type="ECO:0000313" key="2">
    <source>
        <dbReference type="EMBL" id="THU91092.1"/>
    </source>
</evidence>
<protein>
    <recommendedName>
        <fullName evidence="1">DEAD/DEAH-box helicase domain-containing protein</fullName>
    </recommendedName>
</protein>
<dbReference type="AlphaFoldDB" id="A0A4S8LNY8"/>
<dbReference type="OrthoDB" id="3260945at2759"/>
<dbReference type="GO" id="GO:0003676">
    <property type="term" value="F:nucleic acid binding"/>
    <property type="evidence" value="ECO:0007669"/>
    <property type="project" value="InterPro"/>
</dbReference>
<keyword evidence="3" id="KW-1185">Reference proteome</keyword>
<dbReference type="InterPro" id="IPR011545">
    <property type="entry name" value="DEAD/DEAH_box_helicase_dom"/>
</dbReference>
<dbReference type="InterPro" id="IPR027417">
    <property type="entry name" value="P-loop_NTPase"/>
</dbReference>
<sequence>VPQWQNRLFDYQLETILLVLDQEDLLFFSNTGCGKVALFITSLLVHQKLYACPSLYPPFLVKKNPVAIVVTPTKGLVNSIV</sequence>
<accession>A0A4S8LNY8</accession>
<reference evidence="2 3" key="1">
    <citation type="journal article" date="2019" name="Nat. Ecol. Evol.">
        <title>Megaphylogeny resolves global patterns of mushroom evolution.</title>
        <authorList>
            <person name="Varga T."/>
            <person name="Krizsan K."/>
            <person name="Foldi C."/>
            <person name="Dima B."/>
            <person name="Sanchez-Garcia M."/>
            <person name="Sanchez-Ramirez S."/>
            <person name="Szollosi G.J."/>
            <person name="Szarkandi J.G."/>
            <person name="Papp V."/>
            <person name="Albert L."/>
            <person name="Andreopoulos W."/>
            <person name="Angelini C."/>
            <person name="Antonin V."/>
            <person name="Barry K.W."/>
            <person name="Bougher N.L."/>
            <person name="Buchanan P."/>
            <person name="Buyck B."/>
            <person name="Bense V."/>
            <person name="Catcheside P."/>
            <person name="Chovatia M."/>
            <person name="Cooper J."/>
            <person name="Damon W."/>
            <person name="Desjardin D."/>
            <person name="Finy P."/>
            <person name="Geml J."/>
            <person name="Haridas S."/>
            <person name="Hughes K."/>
            <person name="Justo A."/>
            <person name="Karasinski D."/>
            <person name="Kautmanova I."/>
            <person name="Kiss B."/>
            <person name="Kocsube S."/>
            <person name="Kotiranta H."/>
            <person name="LaButti K.M."/>
            <person name="Lechner B.E."/>
            <person name="Liimatainen K."/>
            <person name="Lipzen A."/>
            <person name="Lukacs Z."/>
            <person name="Mihaltcheva S."/>
            <person name="Morgado L.N."/>
            <person name="Niskanen T."/>
            <person name="Noordeloos M.E."/>
            <person name="Ohm R.A."/>
            <person name="Ortiz-Santana B."/>
            <person name="Ovrebo C."/>
            <person name="Racz N."/>
            <person name="Riley R."/>
            <person name="Savchenko A."/>
            <person name="Shiryaev A."/>
            <person name="Soop K."/>
            <person name="Spirin V."/>
            <person name="Szebenyi C."/>
            <person name="Tomsovsky M."/>
            <person name="Tulloss R.E."/>
            <person name="Uehling J."/>
            <person name="Grigoriev I.V."/>
            <person name="Vagvolgyi C."/>
            <person name="Papp T."/>
            <person name="Martin F.M."/>
            <person name="Miettinen O."/>
            <person name="Hibbett D.S."/>
            <person name="Nagy L.G."/>
        </authorList>
    </citation>
    <scope>NUCLEOTIDE SEQUENCE [LARGE SCALE GENOMIC DNA]</scope>
    <source>
        <strain evidence="2 3">CBS 962.96</strain>
    </source>
</reference>
<dbReference type="GO" id="GO:0005524">
    <property type="term" value="F:ATP binding"/>
    <property type="evidence" value="ECO:0007669"/>
    <property type="project" value="InterPro"/>
</dbReference>
<evidence type="ECO:0000313" key="3">
    <source>
        <dbReference type="Proteomes" id="UP000297245"/>
    </source>
</evidence>
<proteinExistence type="predicted"/>
<feature type="domain" description="DEAD/DEAH-box helicase" evidence="1">
    <location>
        <begin position="10"/>
        <end position="80"/>
    </location>
</feature>